<accession>A0AA38IH05</accession>
<reference evidence="1" key="1">
    <citation type="journal article" date="2023" name="G3 (Bethesda)">
        <title>Whole genome assemblies of Zophobas morio and Tenebrio molitor.</title>
        <authorList>
            <person name="Kaur S."/>
            <person name="Stinson S.A."/>
            <person name="diCenzo G.C."/>
        </authorList>
    </citation>
    <scope>NUCLEOTIDE SEQUENCE</scope>
    <source>
        <strain evidence="1">QUZm001</strain>
    </source>
</reference>
<evidence type="ECO:0000313" key="1">
    <source>
        <dbReference type="EMBL" id="KAJ3655840.1"/>
    </source>
</evidence>
<dbReference type="EMBL" id="JALNTZ010000004">
    <property type="protein sequence ID" value="KAJ3655840.1"/>
    <property type="molecule type" value="Genomic_DNA"/>
</dbReference>
<gene>
    <name evidence="1" type="ORF">Zmor_014950</name>
</gene>
<proteinExistence type="predicted"/>
<keyword evidence="2" id="KW-1185">Reference proteome</keyword>
<dbReference type="Proteomes" id="UP001168821">
    <property type="component" value="Unassembled WGS sequence"/>
</dbReference>
<evidence type="ECO:0000313" key="2">
    <source>
        <dbReference type="Proteomes" id="UP001168821"/>
    </source>
</evidence>
<dbReference type="AlphaFoldDB" id="A0AA38IH05"/>
<name>A0AA38IH05_9CUCU</name>
<sequence length="172" mass="18879">MATLYEDDATLVLRDTAMATPYTNVNPLDLGEFNWEGSFKLSNISVATPYEAGIIFDISNTVMATPYEAGIIFDISNTIMVTPYEAEIASDLKNIVTATPYEDTNTFDLSNIGMATPYEAGIAFDLKDIVTATPYENVVLLGLEEGFELKNHIRSTDFQKTIQTPIPSKGDT</sequence>
<protein>
    <submittedName>
        <fullName evidence="1">Uncharacterized protein</fullName>
    </submittedName>
</protein>
<organism evidence="1 2">
    <name type="scientific">Zophobas morio</name>
    <dbReference type="NCBI Taxonomy" id="2755281"/>
    <lineage>
        <taxon>Eukaryota</taxon>
        <taxon>Metazoa</taxon>
        <taxon>Ecdysozoa</taxon>
        <taxon>Arthropoda</taxon>
        <taxon>Hexapoda</taxon>
        <taxon>Insecta</taxon>
        <taxon>Pterygota</taxon>
        <taxon>Neoptera</taxon>
        <taxon>Endopterygota</taxon>
        <taxon>Coleoptera</taxon>
        <taxon>Polyphaga</taxon>
        <taxon>Cucujiformia</taxon>
        <taxon>Tenebrionidae</taxon>
        <taxon>Zophobas</taxon>
    </lineage>
</organism>
<comment type="caution">
    <text evidence="1">The sequence shown here is derived from an EMBL/GenBank/DDBJ whole genome shotgun (WGS) entry which is preliminary data.</text>
</comment>